<keyword evidence="3" id="KW-1185">Reference proteome</keyword>
<sequence>MISEMLNNSLKQFNKQNENHGNNVDINQNNNEMKHLTKVLGYNLNKIKKSENSTHVTGKNSCIETEFYQEMKRYYVDLKHNLSKIDRIQEETAIKMNRLYKESRKLARRSRNEKKQSLKFYRIHSSKFRHKVKSKVKTTEEEKEEGVEQQQKRENQTSHDLGNELGLSEIDIMDQSVLSPFLPVSHSNKIVSLTSNQDTLMNIKEVKDENQNNNEMTKSNISLWLNTINEDKGNTDNQVSQKSPIPNIESIKNSPQKKYSTYENNNTRSRINYSIIKHKEDQLRNLKAALIEIPIAYQWKDNFINKKQLKTKLICSKYNKFNLQAKRCLPGSVGGVSNYFLEVIALPKPALIRFPPPTSMHKYKRRKMLLAEKQQMKQSLFKLNQLIEEMRRVLEGQKLMAALKFLLASPTEEKKIEDIK</sequence>
<protein>
    <submittedName>
        <fullName evidence="2">Uncharacterized protein</fullName>
    </submittedName>
</protein>
<dbReference type="Proteomes" id="UP001292079">
    <property type="component" value="Unassembled WGS sequence"/>
</dbReference>
<reference evidence="2" key="2">
    <citation type="journal article" date="2023" name="Infect Dis Poverty">
        <title>Chromosome-scale genome of the human blood fluke Schistosoma mekongi and its implications for public health.</title>
        <authorList>
            <person name="Zhou M."/>
            <person name="Xu L."/>
            <person name="Xu D."/>
            <person name="Chen W."/>
            <person name="Khan J."/>
            <person name="Hu Y."/>
            <person name="Huang H."/>
            <person name="Wei H."/>
            <person name="Zhang Y."/>
            <person name="Chusongsang P."/>
            <person name="Tanasarnprasert K."/>
            <person name="Hu X."/>
            <person name="Limpanont Y."/>
            <person name="Lv Z."/>
        </authorList>
    </citation>
    <scope>NUCLEOTIDE SEQUENCE</scope>
    <source>
        <strain evidence="2">LV_2022a</strain>
    </source>
</reference>
<evidence type="ECO:0000313" key="3">
    <source>
        <dbReference type="Proteomes" id="UP001292079"/>
    </source>
</evidence>
<dbReference type="EMBL" id="JALJAT010000003">
    <property type="protein sequence ID" value="KAK4471369.1"/>
    <property type="molecule type" value="Genomic_DNA"/>
</dbReference>
<name>A0AAE2D4X4_SCHME</name>
<proteinExistence type="predicted"/>
<organism evidence="2 3">
    <name type="scientific">Schistosoma mekongi</name>
    <name type="common">Parasitic worm</name>
    <dbReference type="NCBI Taxonomy" id="38744"/>
    <lineage>
        <taxon>Eukaryota</taxon>
        <taxon>Metazoa</taxon>
        <taxon>Spiralia</taxon>
        <taxon>Lophotrochozoa</taxon>
        <taxon>Platyhelminthes</taxon>
        <taxon>Trematoda</taxon>
        <taxon>Digenea</taxon>
        <taxon>Strigeidida</taxon>
        <taxon>Schistosomatoidea</taxon>
        <taxon>Schistosomatidae</taxon>
        <taxon>Schistosoma</taxon>
    </lineage>
</organism>
<reference evidence="2" key="1">
    <citation type="submission" date="2022-04" db="EMBL/GenBank/DDBJ databases">
        <authorList>
            <person name="Xu L."/>
            <person name="Lv Z."/>
        </authorList>
    </citation>
    <scope>NUCLEOTIDE SEQUENCE</scope>
    <source>
        <strain evidence="2">LV_2022a</strain>
    </source>
</reference>
<gene>
    <name evidence="2" type="ORF">MN116_004803</name>
</gene>
<feature type="region of interest" description="Disordered" evidence="1">
    <location>
        <begin position="131"/>
        <end position="161"/>
    </location>
</feature>
<accession>A0AAE2D4X4</accession>
<comment type="caution">
    <text evidence="2">The sequence shown here is derived from an EMBL/GenBank/DDBJ whole genome shotgun (WGS) entry which is preliminary data.</text>
</comment>
<evidence type="ECO:0000256" key="1">
    <source>
        <dbReference type="SAM" id="MobiDB-lite"/>
    </source>
</evidence>
<feature type="compositionally biased region" description="Polar residues" evidence="1">
    <location>
        <begin position="235"/>
        <end position="262"/>
    </location>
</feature>
<evidence type="ECO:0000313" key="2">
    <source>
        <dbReference type="EMBL" id="KAK4471369.1"/>
    </source>
</evidence>
<dbReference type="AlphaFoldDB" id="A0AAE2D4X4"/>
<feature type="region of interest" description="Disordered" evidence="1">
    <location>
        <begin position="232"/>
        <end position="262"/>
    </location>
</feature>